<dbReference type="InterPro" id="IPR036068">
    <property type="entry name" value="Nicotinate_pribotase-like_C"/>
</dbReference>
<reference evidence="14" key="1">
    <citation type="submission" date="2018-06" db="EMBL/GenBank/DDBJ databases">
        <authorList>
            <person name="Zhirakovskaya E."/>
        </authorList>
    </citation>
    <scope>NUCLEOTIDE SEQUENCE</scope>
</reference>
<comment type="catalytic activity">
    <reaction evidence="10">
        <text>nicotinate beta-D-ribonucleotide + CO2 + diphosphate = quinolinate + 5-phospho-alpha-D-ribose 1-diphosphate + 2 H(+)</text>
        <dbReference type="Rhea" id="RHEA:12733"/>
        <dbReference type="ChEBI" id="CHEBI:15378"/>
        <dbReference type="ChEBI" id="CHEBI:16526"/>
        <dbReference type="ChEBI" id="CHEBI:29959"/>
        <dbReference type="ChEBI" id="CHEBI:33019"/>
        <dbReference type="ChEBI" id="CHEBI:57502"/>
        <dbReference type="ChEBI" id="CHEBI:58017"/>
        <dbReference type="EC" id="2.4.2.19"/>
    </reaction>
</comment>
<keyword evidence="8 14" id="KW-0808">Transferase</keyword>
<dbReference type="SUPFAM" id="SSF54675">
    <property type="entry name" value="Nicotinate/Quinolinate PRTase N-terminal domain-like"/>
    <property type="match status" value="1"/>
</dbReference>
<dbReference type="InterPro" id="IPR002638">
    <property type="entry name" value="Quinolinate_PRibosylTrfase_C"/>
</dbReference>
<comment type="pathway">
    <text evidence="2">Cofactor biosynthesis; NAD(+) biosynthesis; nicotinate D-ribonucleotide from quinolinate: step 1/1.</text>
</comment>
<dbReference type="GO" id="GO:0009435">
    <property type="term" value="P:NAD+ biosynthetic process"/>
    <property type="evidence" value="ECO:0007669"/>
    <property type="project" value="UniProtKB-UniPathway"/>
</dbReference>
<proteinExistence type="inferred from homology"/>
<evidence type="ECO:0000256" key="2">
    <source>
        <dbReference type="ARBA" id="ARBA00004893"/>
    </source>
</evidence>
<dbReference type="Gene3D" id="3.20.20.70">
    <property type="entry name" value="Aldolase class I"/>
    <property type="match status" value="1"/>
</dbReference>
<evidence type="ECO:0000259" key="12">
    <source>
        <dbReference type="Pfam" id="PF01729"/>
    </source>
</evidence>
<sequence>MNIELADIQQQVALALKEDIGNGDVTANLLPAEQNSSAKVITRESGILCGTHWFDQCFLQIDNKVKINWQCQDGDTITTNQTLCTIDGPTRALLSAERTALNFLQTLSATASITRHYVDALANTNVKVLDTRKTIPGLRKAQKYAVFCGGGMNHRIGLYDMILIKENHIASCGSITAAIKQAQQNSQDCEIEIEVESLDELEQALDAGAERILLDNFAREDLIKAVALNQQRAKLEVSGNITLENINEVAQTGIDYISSGAITKNIQALDFSLLIKSDK</sequence>
<dbReference type="AlphaFoldDB" id="A0A3B1AFY1"/>
<dbReference type="EC" id="2.4.2.19" evidence="5"/>
<comment type="function">
    <text evidence="1">Involved in the catabolism of quinolinic acid (QA).</text>
</comment>
<comment type="subunit">
    <text evidence="4">Hexamer formed by 3 homodimers.</text>
</comment>
<dbReference type="EMBL" id="UOFR01000012">
    <property type="protein sequence ID" value="VAW91536.1"/>
    <property type="molecule type" value="Genomic_DNA"/>
</dbReference>
<dbReference type="Gene3D" id="3.90.1170.20">
    <property type="entry name" value="Quinolinate phosphoribosyl transferase, N-terminal domain"/>
    <property type="match status" value="1"/>
</dbReference>
<dbReference type="GO" id="GO:0034213">
    <property type="term" value="P:quinolinate catabolic process"/>
    <property type="evidence" value="ECO:0007669"/>
    <property type="project" value="TreeGrafter"/>
</dbReference>
<organism evidence="14">
    <name type="scientific">hydrothermal vent metagenome</name>
    <dbReference type="NCBI Taxonomy" id="652676"/>
    <lineage>
        <taxon>unclassified sequences</taxon>
        <taxon>metagenomes</taxon>
        <taxon>ecological metagenomes</taxon>
    </lineage>
</organism>
<feature type="domain" description="Quinolinate phosphoribosyl transferase N-terminal" evidence="13">
    <location>
        <begin position="24"/>
        <end position="108"/>
    </location>
</feature>
<evidence type="ECO:0000313" key="14">
    <source>
        <dbReference type="EMBL" id="VAW91536.1"/>
    </source>
</evidence>
<dbReference type="InterPro" id="IPR037128">
    <property type="entry name" value="Quinolinate_PRibosylTase_N_sf"/>
</dbReference>
<dbReference type="PIRSF" id="PIRSF006250">
    <property type="entry name" value="NadC_ModD"/>
    <property type="match status" value="1"/>
</dbReference>
<dbReference type="GO" id="GO:0005737">
    <property type="term" value="C:cytoplasm"/>
    <property type="evidence" value="ECO:0007669"/>
    <property type="project" value="TreeGrafter"/>
</dbReference>
<dbReference type="InterPro" id="IPR027277">
    <property type="entry name" value="NadC/ModD"/>
</dbReference>
<protein>
    <recommendedName>
        <fullName evidence="11">Probable nicotinate-nucleotide pyrophosphorylase [carboxylating]</fullName>
        <ecNumber evidence="5">2.4.2.19</ecNumber>
    </recommendedName>
    <alternativeName>
        <fullName evidence="9">Quinolinate phosphoribosyltransferase [decarboxylating]</fullName>
    </alternativeName>
</protein>
<evidence type="ECO:0000256" key="11">
    <source>
        <dbReference type="ARBA" id="ARBA00069173"/>
    </source>
</evidence>
<dbReference type="FunFam" id="3.20.20.70:FF:000030">
    <property type="entry name" value="Nicotinate-nucleotide pyrophosphorylase, carboxylating"/>
    <property type="match status" value="1"/>
</dbReference>
<dbReference type="GO" id="GO:0004514">
    <property type="term" value="F:nicotinate-nucleotide diphosphorylase (carboxylating) activity"/>
    <property type="evidence" value="ECO:0007669"/>
    <property type="project" value="UniProtKB-EC"/>
</dbReference>
<evidence type="ECO:0000256" key="3">
    <source>
        <dbReference type="ARBA" id="ARBA00009400"/>
    </source>
</evidence>
<keyword evidence="7 14" id="KW-0328">Glycosyltransferase</keyword>
<evidence type="ECO:0000256" key="10">
    <source>
        <dbReference type="ARBA" id="ARBA00047445"/>
    </source>
</evidence>
<evidence type="ECO:0000256" key="4">
    <source>
        <dbReference type="ARBA" id="ARBA00011218"/>
    </source>
</evidence>
<evidence type="ECO:0000256" key="9">
    <source>
        <dbReference type="ARBA" id="ARBA00033102"/>
    </source>
</evidence>
<dbReference type="InterPro" id="IPR022412">
    <property type="entry name" value="Quinolinate_PRibosylTrfase_N"/>
</dbReference>
<dbReference type="Pfam" id="PF01729">
    <property type="entry name" value="QRPTase_C"/>
    <property type="match status" value="1"/>
</dbReference>
<keyword evidence="6" id="KW-0662">Pyridine nucleotide biosynthesis</keyword>
<comment type="similarity">
    <text evidence="3">Belongs to the NadC/ModD family.</text>
</comment>
<dbReference type="CDD" id="cd01572">
    <property type="entry name" value="QPRTase"/>
    <property type="match status" value="1"/>
</dbReference>
<dbReference type="FunFam" id="3.90.1170.20:FF:000001">
    <property type="entry name" value="Nicotinate-nucleotide diphosphorylase (Carboxylating)"/>
    <property type="match status" value="1"/>
</dbReference>
<evidence type="ECO:0000256" key="1">
    <source>
        <dbReference type="ARBA" id="ARBA00003237"/>
    </source>
</evidence>
<dbReference type="NCBIfam" id="TIGR00078">
    <property type="entry name" value="nadC"/>
    <property type="match status" value="1"/>
</dbReference>
<dbReference type="UniPathway" id="UPA00253">
    <property type="reaction ID" value="UER00331"/>
</dbReference>
<dbReference type="PANTHER" id="PTHR32179">
    <property type="entry name" value="NICOTINATE-NUCLEOTIDE PYROPHOSPHORYLASE [CARBOXYLATING]"/>
    <property type="match status" value="1"/>
</dbReference>
<dbReference type="InterPro" id="IPR013785">
    <property type="entry name" value="Aldolase_TIM"/>
</dbReference>
<evidence type="ECO:0000256" key="8">
    <source>
        <dbReference type="ARBA" id="ARBA00022679"/>
    </source>
</evidence>
<dbReference type="SUPFAM" id="SSF51690">
    <property type="entry name" value="Nicotinate/Quinolinate PRTase C-terminal domain-like"/>
    <property type="match status" value="1"/>
</dbReference>
<dbReference type="Pfam" id="PF02749">
    <property type="entry name" value="QRPTase_N"/>
    <property type="match status" value="1"/>
</dbReference>
<accession>A0A3B1AFY1</accession>
<dbReference type="InterPro" id="IPR004393">
    <property type="entry name" value="NadC"/>
</dbReference>
<evidence type="ECO:0000256" key="7">
    <source>
        <dbReference type="ARBA" id="ARBA00022676"/>
    </source>
</evidence>
<evidence type="ECO:0000259" key="13">
    <source>
        <dbReference type="Pfam" id="PF02749"/>
    </source>
</evidence>
<evidence type="ECO:0000256" key="5">
    <source>
        <dbReference type="ARBA" id="ARBA00011944"/>
    </source>
</evidence>
<gene>
    <name evidence="14" type="ORF">MNBD_GAMMA21-1074</name>
</gene>
<evidence type="ECO:0000256" key="6">
    <source>
        <dbReference type="ARBA" id="ARBA00022642"/>
    </source>
</evidence>
<dbReference type="PANTHER" id="PTHR32179:SF3">
    <property type="entry name" value="NICOTINATE-NUCLEOTIDE PYROPHOSPHORYLASE [CARBOXYLATING]"/>
    <property type="match status" value="1"/>
</dbReference>
<name>A0A3B1AFY1_9ZZZZ</name>
<feature type="domain" description="Quinolinate phosphoribosyl transferase C-terminal" evidence="12">
    <location>
        <begin position="111"/>
        <end position="273"/>
    </location>
</feature>